<protein>
    <submittedName>
        <fullName evidence="3">VCBS repeat-containing protein</fullName>
    </submittedName>
</protein>
<comment type="caution">
    <text evidence="3">The sequence shown here is derived from an EMBL/GenBank/DDBJ whole genome shotgun (WGS) entry which is preliminary data.</text>
</comment>
<name>A0A538SKZ5_UNCEI</name>
<evidence type="ECO:0000313" key="3">
    <source>
        <dbReference type="EMBL" id="TMQ52048.1"/>
    </source>
</evidence>
<keyword evidence="1 2" id="KW-0732">Signal</keyword>
<dbReference type="Pfam" id="PF01839">
    <property type="entry name" value="FG-GAP"/>
    <property type="match status" value="1"/>
</dbReference>
<feature type="chain" id="PRO_5021807552" evidence="2">
    <location>
        <begin position="31"/>
        <end position="517"/>
    </location>
</feature>
<dbReference type="SUPFAM" id="SSF69318">
    <property type="entry name" value="Integrin alpha N-terminal domain"/>
    <property type="match status" value="1"/>
</dbReference>
<dbReference type="Gene3D" id="2.30.30.100">
    <property type="match status" value="1"/>
</dbReference>
<proteinExistence type="predicted"/>
<dbReference type="Gene3D" id="2.40.128.340">
    <property type="match status" value="1"/>
</dbReference>
<dbReference type="AlphaFoldDB" id="A0A538SKZ5"/>
<dbReference type="Pfam" id="PF13517">
    <property type="entry name" value="FG-GAP_3"/>
    <property type="match status" value="2"/>
</dbReference>
<organism evidence="3 4">
    <name type="scientific">Eiseniibacteriota bacterium</name>
    <dbReference type="NCBI Taxonomy" id="2212470"/>
    <lineage>
        <taxon>Bacteria</taxon>
        <taxon>Candidatus Eiseniibacteriota</taxon>
    </lineage>
</organism>
<dbReference type="InterPro" id="IPR028994">
    <property type="entry name" value="Integrin_alpha_N"/>
</dbReference>
<evidence type="ECO:0000313" key="4">
    <source>
        <dbReference type="Proteomes" id="UP000320184"/>
    </source>
</evidence>
<reference evidence="3 4" key="1">
    <citation type="journal article" date="2019" name="Nat. Microbiol.">
        <title>Mediterranean grassland soil C-N compound turnover is dependent on rainfall and depth, and is mediated by genomically divergent microorganisms.</title>
        <authorList>
            <person name="Diamond S."/>
            <person name="Andeer P.F."/>
            <person name="Li Z."/>
            <person name="Crits-Christoph A."/>
            <person name="Burstein D."/>
            <person name="Anantharaman K."/>
            <person name="Lane K.R."/>
            <person name="Thomas B.C."/>
            <person name="Pan C."/>
            <person name="Northen T.R."/>
            <person name="Banfield J.F."/>
        </authorList>
    </citation>
    <scope>NUCLEOTIDE SEQUENCE [LARGE SCALE GENOMIC DNA]</scope>
    <source>
        <strain evidence="3">WS_3</strain>
    </source>
</reference>
<dbReference type="EMBL" id="VBOT01000047">
    <property type="protein sequence ID" value="TMQ52048.1"/>
    <property type="molecule type" value="Genomic_DNA"/>
</dbReference>
<sequence length="517" mass="52062">MSHPLRSIVVLALAVTLVALALVSPSPARAECSSTALFHDQVVYSTGPNPHGATTGDFNGDGILDVAVACSDAGHGGASGAVWVLLGLGSAGVGNGTFGPATAFAAGTEPFGLTTGDFNHDAHLDLAVANVASGNVSILIGRGDGTFAAPASYPAGNGPFNVVTGDFNHDGIMDLALPNNTSATVAVLLGRGSGVGDGTFGAATLYPIAQVSTGIATGDFNGDGNTDLVATCNYAGLVAVLDGLGNGTFGSPRNFTATTEPFAVAVADFNEDGILDIAVGDAGFNGVGILLGQGSGGVGNGSFGSPTIFNNGNQCAGLVVGDWNQDGILDLAAGDGRRNVVWTFLGQGSGGVGSGTFGSITSYPAGAVSFPLTSGDFNEGGFTDLVAVNYGDASISILFSGCEPAPPPPSNAPVLTRVRDVPNDDGGFVFVTWLRSRLDVPALRTITGYRVWRRIHPESGMAAGVSEASADGVRRLTTQTPRGDGTVETTYWEEIATLPAQGLEGYGYTSPTTQDSM</sequence>
<dbReference type="PANTHER" id="PTHR46580">
    <property type="entry name" value="SENSOR KINASE-RELATED"/>
    <property type="match status" value="1"/>
</dbReference>
<gene>
    <name evidence="3" type="ORF">E6K73_03985</name>
</gene>
<feature type="signal peptide" evidence="2">
    <location>
        <begin position="1"/>
        <end position="30"/>
    </location>
</feature>
<dbReference type="InterPro" id="IPR013517">
    <property type="entry name" value="FG-GAP"/>
</dbReference>
<accession>A0A538SKZ5</accession>
<dbReference type="Proteomes" id="UP000320184">
    <property type="component" value="Unassembled WGS sequence"/>
</dbReference>
<dbReference type="Gene3D" id="2.130.10.130">
    <property type="entry name" value="Integrin alpha, N-terminal"/>
    <property type="match status" value="1"/>
</dbReference>
<evidence type="ECO:0000256" key="1">
    <source>
        <dbReference type="ARBA" id="ARBA00022729"/>
    </source>
</evidence>
<evidence type="ECO:0000256" key="2">
    <source>
        <dbReference type="SAM" id="SignalP"/>
    </source>
</evidence>